<comment type="catalytic activity">
    <reaction evidence="6">
        <text>2-hydroxyoctanoate + O2 = 2-oxooctanoate + H2O2</text>
        <dbReference type="Rhea" id="RHEA:67940"/>
        <dbReference type="ChEBI" id="CHEBI:15379"/>
        <dbReference type="ChEBI" id="CHEBI:16240"/>
        <dbReference type="ChEBI" id="CHEBI:133514"/>
        <dbReference type="ChEBI" id="CHEBI:176689"/>
    </reaction>
    <physiologicalReaction direction="left-to-right" evidence="6">
        <dbReference type="Rhea" id="RHEA:67941"/>
    </physiologicalReaction>
</comment>
<name>A0A8X6SZZ4_NEPPI</name>
<comment type="caution">
    <text evidence="10">The sequence shown here is derived from an EMBL/GenBank/DDBJ whole genome shotgun (WGS) entry which is preliminary data.</text>
</comment>
<dbReference type="InterPro" id="IPR012133">
    <property type="entry name" value="Alpha-hydoxy_acid_DH_FMN"/>
</dbReference>
<feature type="binding site" evidence="8">
    <location>
        <begin position="289"/>
        <end position="293"/>
    </location>
    <ligand>
        <name>FMN</name>
        <dbReference type="ChEBI" id="CHEBI:58210"/>
    </ligand>
</feature>
<sequence>MDCPKRYDAMERLHKLVTLRDFETCSLESMSEYAKSYFSAGACSKSTPRENEEAFHRYRIRPRVLRDVSDAEMSCKVLNSHVSCPIGIAPVGLHVLAHQEAESATAKACCEEDCIFILSSSASTCIERVQYIVSSLKEIQPVLWMQTYIHKERLVTMNIIRRAESLGFSAIVVTVDSPNCGLWRNVMPEDFFKFVTSKMPNLPSLPRYLEDASITFEDLKWIVENTKLPVIAKGILSGEDAKKAVEIGVSAIIVSNHGGRLIERVVSTIDVLEEVVEAVSHSTIEVYVDGGIRSGSDVFISLALGAKGAFIGRPAIWGLSVEGENGVKKVLQILKEELLLTMQLAGASKIEDIKRSMVVKI</sequence>
<feature type="binding site" evidence="8">
    <location>
        <position position="233"/>
    </location>
    <ligand>
        <name>FMN</name>
        <dbReference type="ChEBI" id="CHEBI:58210"/>
    </ligand>
</feature>
<dbReference type="GO" id="GO:0003973">
    <property type="term" value="F:(S)-2-hydroxy-acid oxidase activity"/>
    <property type="evidence" value="ECO:0007669"/>
    <property type="project" value="UniProtKB-EC"/>
</dbReference>
<feature type="active site" description="Proton acceptor" evidence="7">
    <location>
        <position position="257"/>
    </location>
</feature>
<keyword evidence="3" id="KW-0560">Oxidoreductase</keyword>
<evidence type="ECO:0000256" key="1">
    <source>
        <dbReference type="ARBA" id="ARBA00001917"/>
    </source>
</evidence>
<comment type="cofactor">
    <cofactor evidence="1">
        <name>FMN</name>
        <dbReference type="ChEBI" id="CHEBI:58210"/>
    </cofactor>
</comment>
<feature type="domain" description="FMN hydroxy acid dehydrogenase" evidence="9">
    <location>
        <begin position="11"/>
        <end position="361"/>
    </location>
</feature>
<evidence type="ECO:0000256" key="5">
    <source>
        <dbReference type="ARBA" id="ARBA00029325"/>
    </source>
</evidence>
<dbReference type="GO" id="GO:0005782">
    <property type="term" value="C:peroxisomal matrix"/>
    <property type="evidence" value="ECO:0007669"/>
    <property type="project" value="TreeGrafter"/>
</dbReference>
<dbReference type="Gene3D" id="3.20.20.70">
    <property type="entry name" value="Aldolase class I"/>
    <property type="match status" value="1"/>
</dbReference>
<dbReference type="Pfam" id="PF01070">
    <property type="entry name" value="FMN_dh"/>
    <property type="match status" value="1"/>
</dbReference>
<dbReference type="InterPro" id="IPR013785">
    <property type="entry name" value="Aldolase_TIM"/>
</dbReference>
<dbReference type="AlphaFoldDB" id="A0A8X6SZZ4"/>
<evidence type="ECO:0000256" key="4">
    <source>
        <dbReference type="ARBA" id="ARBA00024042"/>
    </source>
</evidence>
<keyword evidence="8" id="KW-0288">FMN</keyword>
<feature type="binding site" evidence="8">
    <location>
        <position position="37"/>
    </location>
    <ligand>
        <name>glyoxylate</name>
        <dbReference type="ChEBI" id="CHEBI:36655"/>
    </ligand>
</feature>
<evidence type="ECO:0000256" key="7">
    <source>
        <dbReference type="PIRSR" id="PIRSR000138-1"/>
    </source>
</evidence>
<accession>A0A8X6SZZ4</accession>
<feature type="binding site" evidence="8">
    <location>
        <position position="260"/>
    </location>
    <ligand>
        <name>glyoxylate</name>
        <dbReference type="ChEBI" id="CHEBI:36655"/>
    </ligand>
</feature>
<dbReference type="GO" id="GO:0001561">
    <property type="term" value="P:fatty acid alpha-oxidation"/>
    <property type="evidence" value="ECO:0007669"/>
    <property type="project" value="TreeGrafter"/>
</dbReference>
<feature type="binding site" evidence="8">
    <location>
        <position position="148"/>
    </location>
    <ligand>
        <name>glyoxylate</name>
        <dbReference type="ChEBI" id="CHEBI:36655"/>
    </ligand>
</feature>
<feature type="binding site" evidence="8">
    <location>
        <begin position="312"/>
        <end position="313"/>
    </location>
    <ligand>
        <name>FMN</name>
        <dbReference type="ChEBI" id="CHEBI:58210"/>
    </ligand>
</feature>
<evidence type="ECO:0000313" key="11">
    <source>
        <dbReference type="Proteomes" id="UP000887013"/>
    </source>
</evidence>
<dbReference type="EMBL" id="BMAW01000495">
    <property type="protein sequence ID" value="GFS69245.1"/>
    <property type="molecule type" value="Genomic_DNA"/>
</dbReference>
<dbReference type="InterPro" id="IPR000262">
    <property type="entry name" value="FMN-dep_DH"/>
</dbReference>
<evidence type="ECO:0000259" key="9">
    <source>
        <dbReference type="PROSITE" id="PS51349"/>
    </source>
</evidence>
<comment type="catalytic activity">
    <reaction evidence="5">
        <text>a (2S)-2-hydroxycarboxylate + O2 = a 2-oxocarboxylate + H2O2</text>
        <dbReference type="Rhea" id="RHEA:16789"/>
        <dbReference type="ChEBI" id="CHEBI:15379"/>
        <dbReference type="ChEBI" id="CHEBI:16240"/>
        <dbReference type="ChEBI" id="CHEBI:35179"/>
        <dbReference type="ChEBI" id="CHEBI:58123"/>
        <dbReference type="EC" id="1.1.3.15"/>
    </reaction>
    <physiologicalReaction direction="left-to-right" evidence="5">
        <dbReference type="Rhea" id="RHEA:16790"/>
    </physiologicalReaction>
</comment>
<dbReference type="PANTHER" id="PTHR10578">
    <property type="entry name" value="S -2-HYDROXY-ACID OXIDASE-RELATED"/>
    <property type="match status" value="1"/>
</dbReference>
<organism evidence="10 11">
    <name type="scientific">Nephila pilipes</name>
    <name type="common">Giant wood spider</name>
    <name type="synonym">Nephila maculata</name>
    <dbReference type="NCBI Taxonomy" id="299642"/>
    <lineage>
        <taxon>Eukaryota</taxon>
        <taxon>Metazoa</taxon>
        <taxon>Ecdysozoa</taxon>
        <taxon>Arthropoda</taxon>
        <taxon>Chelicerata</taxon>
        <taxon>Arachnida</taxon>
        <taxon>Araneae</taxon>
        <taxon>Araneomorphae</taxon>
        <taxon>Entelegynae</taxon>
        <taxon>Araneoidea</taxon>
        <taxon>Nephilidae</taxon>
        <taxon>Nephila</taxon>
    </lineage>
</organism>
<dbReference type="InterPro" id="IPR037396">
    <property type="entry name" value="FMN_HAD"/>
</dbReference>
<feature type="binding site" evidence="8">
    <location>
        <position position="174"/>
    </location>
    <ligand>
        <name>FMN</name>
        <dbReference type="ChEBI" id="CHEBI:58210"/>
    </ligand>
</feature>
<evidence type="ECO:0000256" key="6">
    <source>
        <dbReference type="ARBA" id="ARBA00029327"/>
    </source>
</evidence>
<feature type="binding site" evidence="8">
    <location>
        <begin position="90"/>
        <end position="92"/>
    </location>
    <ligand>
        <name>FMN</name>
        <dbReference type="ChEBI" id="CHEBI:58210"/>
    </ligand>
</feature>
<keyword evidence="11" id="KW-1185">Reference proteome</keyword>
<feature type="binding site" evidence="8">
    <location>
        <position position="255"/>
    </location>
    <ligand>
        <name>FMN</name>
        <dbReference type="ChEBI" id="CHEBI:58210"/>
    </ligand>
</feature>
<evidence type="ECO:0000256" key="2">
    <source>
        <dbReference type="ARBA" id="ARBA00013087"/>
    </source>
</evidence>
<dbReference type="FunFam" id="3.20.20.70:FF:000056">
    <property type="entry name" value="hydroxyacid oxidase 2"/>
    <property type="match status" value="1"/>
</dbReference>
<evidence type="ECO:0000313" key="10">
    <source>
        <dbReference type="EMBL" id="GFS69245.1"/>
    </source>
</evidence>
<feature type="binding site" evidence="8">
    <location>
        <position position="119"/>
    </location>
    <ligand>
        <name>FMN</name>
        <dbReference type="ChEBI" id="CHEBI:58210"/>
    </ligand>
</feature>
<reference evidence="10" key="1">
    <citation type="submission" date="2020-08" db="EMBL/GenBank/DDBJ databases">
        <title>Multicomponent nature underlies the extraordinary mechanical properties of spider dragline silk.</title>
        <authorList>
            <person name="Kono N."/>
            <person name="Nakamura H."/>
            <person name="Mori M."/>
            <person name="Yoshida Y."/>
            <person name="Ohtoshi R."/>
            <person name="Malay A.D."/>
            <person name="Moran D.A.P."/>
            <person name="Tomita M."/>
            <person name="Numata K."/>
            <person name="Arakawa K."/>
        </authorList>
    </citation>
    <scope>NUCLEOTIDE SEQUENCE</scope>
</reference>
<dbReference type="OrthoDB" id="25826at2759"/>
<evidence type="ECO:0000256" key="8">
    <source>
        <dbReference type="PIRSR" id="PIRSR000138-2"/>
    </source>
</evidence>
<evidence type="ECO:0000256" key="3">
    <source>
        <dbReference type="ARBA" id="ARBA00023002"/>
    </source>
</evidence>
<protein>
    <recommendedName>
        <fullName evidence="2">(S)-2-hydroxy-acid oxidase</fullName>
        <ecNumber evidence="2">1.1.3.15</ecNumber>
    </recommendedName>
</protein>
<dbReference type="PANTHER" id="PTHR10578:SF149">
    <property type="entry name" value="2-HYDROXYACID OXIDASE 2"/>
    <property type="match status" value="1"/>
</dbReference>
<feature type="binding site" evidence="8">
    <location>
        <position position="257"/>
    </location>
    <ligand>
        <name>glyoxylate</name>
        <dbReference type="ChEBI" id="CHEBI:36655"/>
    </ligand>
</feature>
<dbReference type="CDD" id="cd02809">
    <property type="entry name" value="alpha_hydroxyacid_oxid_FMN"/>
    <property type="match status" value="1"/>
</dbReference>
<dbReference type="GO" id="GO:0010181">
    <property type="term" value="F:FMN binding"/>
    <property type="evidence" value="ECO:0007669"/>
    <property type="project" value="InterPro"/>
</dbReference>
<dbReference type="SUPFAM" id="SSF51395">
    <property type="entry name" value="FMN-linked oxidoreductases"/>
    <property type="match status" value="1"/>
</dbReference>
<dbReference type="Proteomes" id="UP000887013">
    <property type="component" value="Unassembled WGS sequence"/>
</dbReference>
<proteinExistence type="inferred from homology"/>
<keyword evidence="8" id="KW-0285">Flavoprotein</keyword>
<comment type="similarity">
    <text evidence="4">Belongs to the FMN-dependent alpha-hydroxy acid dehydrogenase family.</text>
</comment>
<dbReference type="PIRSF" id="PIRSF000138">
    <property type="entry name" value="Al-hdrx_acd_dh"/>
    <property type="match status" value="1"/>
</dbReference>
<gene>
    <name evidence="10" type="primary">GLO3</name>
    <name evidence="10" type="ORF">NPIL_561641</name>
</gene>
<dbReference type="EC" id="1.1.3.15" evidence="2"/>
<feature type="binding site" evidence="8">
    <location>
        <position position="146"/>
    </location>
    <ligand>
        <name>FMN</name>
        <dbReference type="ChEBI" id="CHEBI:58210"/>
    </ligand>
</feature>
<dbReference type="PROSITE" id="PS51349">
    <property type="entry name" value="FMN_HYDROXY_ACID_DH_2"/>
    <property type="match status" value="1"/>
</dbReference>